<keyword evidence="11" id="KW-0325">Glycoprotein</keyword>
<dbReference type="PANTHER" id="PTHR24027">
    <property type="entry name" value="CADHERIN-23"/>
    <property type="match status" value="1"/>
</dbReference>
<dbReference type="InterPro" id="IPR039808">
    <property type="entry name" value="Cadherin"/>
</dbReference>
<dbReference type="SMART" id="SM00112">
    <property type="entry name" value="CA"/>
    <property type="match status" value="4"/>
</dbReference>
<dbReference type="GO" id="GO:0016339">
    <property type="term" value="P:calcium-dependent cell-cell adhesion via plasma membrane cell adhesion molecules"/>
    <property type="evidence" value="ECO:0007669"/>
    <property type="project" value="TreeGrafter"/>
</dbReference>
<keyword evidence="3 13" id="KW-0812">Transmembrane</keyword>
<evidence type="ECO:0000256" key="11">
    <source>
        <dbReference type="ARBA" id="ARBA00023180"/>
    </source>
</evidence>
<dbReference type="InterPro" id="IPR020894">
    <property type="entry name" value="Cadherin_CS"/>
</dbReference>
<dbReference type="PANTHER" id="PTHR24027:SF78">
    <property type="entry name" value="CADHERIN-LIKE PROTEIN 26"/>
    <property type="match status" value="1"/>
</dbReference>
<sequence length="882" mass="97272">MANVLIFNIFLVLILSGVESCYIPSTLDVYVPHTISAGQYITTVEFPDCDSKSIQLTVYDQSLRIYSNGTVEAAATLSVATAGRIFYVYVEDNSGQQRMVAVRLLDSTMQGKKQTDQVFLRRFKRRWSPPPFNILENDDGPYPKEIEKIVSDSASDQQVYYTFTGPGVDLPPVGVFSLNPNTGMLSVHKKVDREMYPKFVITTRVFNRFTNQETDFPLDIEILVDDVNDNAPEFKDRLDFTVPEKSKIGSIVGMVNATDRDQERTLHVKIKYTLLTDLDQFAINPVSGVITTKTNTLNREVKDKYKVIVKIQDMNGADNGLSTTGTATISLTDVNDNPPTFTKSSYPASVTENESEKLILRIPVEDKDLVNTPNWISKFLITKGNEKGNFRIDTDPKTNEGLLFVTKPLDYEKSPKVDLEIMARNVPDLQGTTATWQSIPVNVAVKNVDEGPEFTAPTVRYNVKENTPNGTLIGTYTALDPETKSSNGIKYFKGADPASWITMNKDNGELRVANTIDRESHFVKNGEYSIMVTAVDASNKKGTGKVIIVVEDDNDNKPTLPTGELVLCEKEGEMGSVLVTAEDKDQPPFSSPFTFSLPQNSDGKWHLTRYNDTAATLKHLKDLPTGIHNVPVEVKDLQGFGETQIAKVRICQCKNGVCLAKQSSVSFGPLAILTLLLPLALLLLLCLLLAFFCATKREKMELEDVGDSGGILLKSNTEAPGEEVDASLINVPTFVNDAAVKGSVKGLNAGWQGTTSNSNMGGMSTQDIGMYTSGVKTNEFYSGQYDSQYGSQHNGGQLLGSGVGFDNRFVAQDSSLLQTWQTNGRYLQQKLPYLGREDDGRYAEDIIHSYGQNVGGRSCSPSSVHHRESLSDSLLKRMNGWG</sequence>
<dbReference type="CDD" id="cd11304">
    <property type="entry name" value="Cadherin_repeat"/>
    <property type="match status" value="4"/>
</dbReference>
<evidence type="ECO:0000256" key="10">
    <source>
        <dbReference type="ARBA" id="ARBA00023136"/>
    </source>
</evidence>
<dbReference type="GO" id="GO:0008013">
    <property type="term" value="F:beta-catenin binding"/>
    <property type="evidence" value="ECO:0007669"/>
    <property type="project" value="TreeGrafter"/>
</dbReference>
<accession>A0A3Q3FUK1</accession>
<dbReference type="SMART" id="SM01055">
    <property type="entry name" value="Cadherin_pro"/>
    <property type="match status" value="1"/>
</dbReference>
<dbReference type="GO" id="GO:0045296">
    <property type="term" value="F:cadherin binding"/>
    <property type="evidence" value="ECO:0007669"/>
    <property type="project" value="TreeGrafter"/>
</dbReference>
<evidence type="ECO:0000256" key="14">
    <source>
        <dbReference type="SAM" id="SignalP"/>
    </source>
</evidence>
<organism evidence="16 17">
    <name type="scientific">Labrus bergylta</name>
    <name type="common">ballan wrasse</name>
    <dbReference type="NCBI Taxonomy" id="56723"/>
    <lineage>
        <taxon>Eukaryota</taxon>
        <taxon>Metazoa</taxon>
        <taxon>Chordata</taxon>
        <taxon>Craniata</taxon>
        <taxon>Vertebrata</taxon>
        <taxon>Euteleostomi</taxon>
        <taxon>Actinopterygii</taxon>
        <taxon>Neopterygii</taxon>
        <taxon>Teleostei</taxon>
        <taxon>Neoteleostei</taxon>
        <taxon>Acanthomorphata</taxon>
        <taxon>Eupercaria</taxon>
        <taxon>Labriformes</taxon>
        <taxon>Labridae</taxon>
        <taxon>Labrus</taxon>
    </lineage>
</organism>
<keyword evidence="17" id="KW-1185">Reference proteome</keyword>
<dbReference type="FunFam" id="2.60.40.60:FF:000031">
    <property type="entry name" value="Cadherin 3"/>
    <property type="match status" value="1"/>
</dbReference>
<dbReference type="GO" id="GO:0044331">
    <property type="term" value="P:cell-cell adhesion mediated by cadherin"/>
    <property type="evidence" value="ECO:0007669"/>
    <property type="project" value="TreeGrafter"/>
</dbReference>
<keyword evidence="7 12" id="KW-0106">Calcium</keyword>
<evidence type="ECO:0000256" key="2">
    <source>
        <dbReference type="ARBA" id="ARBA00022475"/>
    </source>
</evidence>
<dbReference type="PRINTS" id="PR00205">
    <property type="entry name" value="CADHERIN"/>
</dbReference>
<dbReference type="PROSITE" id="PS50268">
    <property type="entry name" value="CADHERIN_2"/>
    <property type="match status" value="4"/>
</dbReference>
<evidence type="ECO:0000313" key="16">
    <source>
        <dbReference type="Ensembl" id="ENSLBEP00000023662.1"/>
    </source>
</evidence>
<dbReference type="GO" id="GO:0005912">
    <property type="term" value="C:adherens junction"/>
    <property type="evidence" value="ECO:0007669"/>
    <property type="project" value="TreeGrafter"/>
</dbReference>
<feature type="domain" description="Cadherin" evidence="15">
    <location>
        <begin position="152"/>
        <end position="234"/>
    </location>
</feature>
<keyword evidence="6" id="KW-0677">Repeat</keyword>
<feature type="domain" description="Cadherin" evidence="15">
    <location>
        <begin position="234"/>
        <end position="341"/>
    </location>
</feature>
<dbReference type="PROSITE" id="PS00232">
    <property type="entry name" value="CADHERIN_1"/>
    <property type="match status" value="2"/>
</dbReference>
<dbReference type="InterPro" id="IPR014868">
    <property type="entry name" value="Cadherin_pro_dom"/>
</dbReference>
<feature type="domain" description="Cadherin" evidence="15">
    <location>
        <begin position="455"/>
        <end position="560"/>
    </location>
</feature>
<dbReference type="GO" id="GO:0060027">
    <property type="term" value="P:convergent extension involved in gastrulation"/>
    <property type="evidence" value="ECO:0007669"/>
    <property type="project" value="UniProtKB-ARBA"/>
</dbReference>
<name>A0A3Q3FUK1_9LABR</name>
<keyword evidence="4" id="KW-0479">Metal-binding</keyword>
<evidence type="ECO:0000256" key="4">
    <source>
        <dbReference type="ARBA" id="ARBA00022723"/>
    </source>
</evidence>
<dbReference type="GO" id="GO:0007043">
    <property type="term" value="P:cell-cell junction assembly"/>
    <property type="evidence" value="ECO:0007669"/>
    <property type="project" value="TreeGrafter"/>
</dbReference>
<feature type="transmembrane region" description="Helical" evidence="13">
    <location>
        <begin position="667"/>
        <end position="692"/>
    </location>
</feature>
<keyword evidence="10 13" id="KW-0472">Membrane</keyword>
<dbReference type="GO" id="GO:0034332">
    <property type="term" value="P:adherens junction organization"/>
    <property type="evidence" value="ECO:0007669"/>
    <property type="project" value="TreeGrafter"/>
</dbReference>
<evidence type="ECO:0000256" key="3">
    <source>
        <dbReference type="ARBA" id="ARBA00022692"/>
    </source>
</evidence>
<protein>
    <submittedName>
        <fullName evidence="16">Desmocollin 2 like</fullName>
    </submittedName>
</protein>
<dbReference type="Ensembl" id="ENSLBET00000024903.1">
    <property type="protein sequence ID" value="ENSLBEP00000023662.1"/>
    <property type="gene ID" value="ENSLBEG00000018158.1"/>
</dbReference>
<dbReference type="FunFam" id="2.60.40.60:FF:000123">
    <property type="entry name" value="Protocadherin beta 4"/>
    <property type="match status" value="1"/>
</dbReference>
<dbReference type="Pfam" id="PF08758">
    <property type="entry name" value="Cadherin_pro"/>
    <property type="match status" value="1"/>
</dbReference>
<dbReference type="GO" id="GO:0000902">
    <property type="term" value="P:cell morphogenesis"/>
    <property type="evidence" value="ECO:0007669"/>
    <property type="project" value="TreeGrafter"/>
</dbReference>
<evidence type="ECO:0000256" key="12">
    <source>
        <dbReference type="PROSITE-ProRule" id="PRU00043"/>
    </source>
</evidence>
<feature type="signal peptide" evidence="14">
    <location>
        <begin position="1"/>
        <end position="20"/>
    </location>
</feature>
<evidence type="ECO:0000256" key="8">
    <source>
        <dbReference type="ARBA" id="ARBA00022889"/>
    </source>
</evidence>
<dbReference type="GO" id="GO:0016477">
    <property type="term" value="P:cell migration"/>
    <property type="evidence" value="ECO:0007669"/>
    <property type="project" value="TreeGrafter"/>
</dbReference>
<keyword evidence="5 14" id="KW-0732">Signal</keyword>
<evidence type="ECO:0000256" key="13">
    <source>
        <dbReference type="SAM" id="Phobius"/>
    </source>
</evidence>
<dbReference type="GO" id="GO:0055113">
    <property type="term" value="P:epiboly involved in gastrulation with mouth forming second"/>
    <property type="evidence" value="ECO:0007669"/>
    <property type="project" value="UniProtKB-ARBA"/>
</dbReference>
<dbReference type="AlphaFoldDB" id="A0A3Q3FUK1"/>
<evidence type="ECO:0000256" key="1">
    <source>
        <dbReference type="ARBA" id="ARBA00004251"/>
    </source>
</evidence>
<evidence type="ECO:0000256" key="9">
    <source>
        <dbReference type="ARBA" id="ARBA00022989"/>
    </source>
</evidence>
<dbReference type="GO" id="GO:0007156">
    <property type="term" value="P:homophilic cell adhesion via plasma membrane adhesion molecules"/>
    <property type="evidence" value="ECO:0007669"/>
    <property type="project" value="InterPro"/>
</dbReference>
<dbReference type="Proteomes" id="UP000261660">
    <property type="component" value="Unplaced"/>
</dbReference>
<evidence type="ECO:0000256" key="6">
    <source>
        <dbReference type="ARBA" id="ARBA00022737"/>
    </source>
</evidence>
<dbReference type="GeneTree" id="ENSGT01030000234624"/>
<feature type="chain" id="PRO_5018599475" evidence="14">
    <location>
        <begin position="21"/>
        <end position="882"/>
    </location>
</feature>
<comment type="subcellular location">
    <subcellularLocation>
        <location evidence="1">Cell membrane</location>
        <topology evidence="1">Single-pass type I membrane protein</topology>
    </subcellularLocation>
</comment>
<dbReference type="FunFam" id="2.60.40.60:FF:000011">
    <property type="entry name" value="Cadherin 1"/>
    <property type="match status" value="1"/>
</dbReference>
<evidence type="ECO:0000259" key="15">
    <source>
        <dbReference type="PROSITE" id="PS50268"/>
    </source>
</evidence>
<dbReference type="GO" id="GO:0005509">
    <property type="term" value="F:calcium ion binding"/>
    <property type="evidence" value="ECO:0007669"/>
    <property type="project" value="UniProtKB-UniRule"/>
</dbReference>
<dbReference type="SUPFAM" id="SSF49313">
    <property type="entry name" value="Cadherin-like"/>
    <property type="match status" value="6"/>
</dbReference>
<dbReference type="InterPro" id="IPR015919">
    <property type="entry name" value="Cadherin-like_sf"/>
</dbReference>
<evidence type="ECO:0000256" key="7">
    <source>
        <dbReference type="ARBA" id="ARBA00022837"/>
    </source>
</evidence>
<evidence type="ECO:0000313" key="17">
    <source>
        <dbReference type="Proteomes" id="UP000261660"/>
    </source>
</evidence>
<dbReference type="InterPro" id="IPR002126">
    <property type="entry name" value="Cadherin-like_dom"/>
</dbReference>
<proteinExistence type="predicted"/>
<reference evidence="16" key="2">
    <citation type="submission" date="2025-09" db="UniProtKB">
        <authorList>
            <consortium name="Ensembl"/>
        </authorList>
    </citation>
    <scope>IDENTIFICATION</scope>
</reference>
<dbReference type="GO" id="GO:0016342">
    <property type="term" value="C:catenin complex"/>
    <property type="evidence" value="ECO:0007669"/>
    <property type="project" value="TreeGrafter"/>
</dbReference>
<dbReference type="Pfam" id="PF00028">
    <property type="entry name" value="Cadherin"/>
    <property type="match status" value="4"/>
</dbReference>
<keyword evidence="9 13" id="KW-1133">Transmembrane helix</keyword>
<evidence type="ECO:0000256" key="5">
    <source>
        <dbReference type="ARBA" id="ARBA00022729"/>
    </source>
</evidence>
<feature type="domain" description="Cadherin" evidence="15">
    <location>
        <begin position="342"/>
        <end position="454"/>
    </location>
</feature>
<dbReference type="FunFam" id="2.60.40.60:FF:000027">
    <property type="entry name" value="Cadherin 2"/>
    <property type="match status" value="1"/>
</dbReference>
<reference evidence="16" key="1">
    <citation type="submission" date="2025-08" db="UniProtKB">
        <authorList>
            <consortium name="Ensembl"/>
        </authorList>
    </citation>
    <scope>IDENTIFICATION</scope>
</reference>
<dbReference type="FunFam" id="2.60.40.60:FF:000019">
    <property type="entry name" value="Cadherin 2"/>
    <property type="match status" value="1"/>
</dbReference>
<keyword evidence="2" id="KW-1003">Cell membrane</keyword>
<dbReference type="Gene3D" id="2.60.40.60">
    <property type="entry name" value="Cadherins"/>
    <property type="match status" value="6"/>
</dbReference>
<keyword evidence="8" id="KW-0130">Cell adhesion</keyword>